<accession>A0ABQ1QI99</accession>
<reference evidence="3" key="1">
    <citation type="journal article" date="2019" name="Int. J. Syst. Evol. Microbiol.">
        <title>The Global Catalogue of Microorganisms (GCM) 10K type strain sequencing project: providing services to taxonomists for standard genome sequencing and annotation.</title>
        <authorList>
            <consortium name="The Broad Institute Genomics Platform"/>
            <consortium name="The Broad Institute Genome Sequencing Center for Infectious Disease"/>
            <person name="Wu L."/>
            <person name="Ma J."/>
        </authorList>
    </citation>
    <scope>NUCLEOTIDE SEQUENCE [LARGE SCALE GENOMIC DNA]</scope>
    <source>
        <strain evidence="3">CGMCC 1.12922</strain>
    </source>
</reference>
<keyword evidence="3" id="KW-1185">Reference proteome</keyword>
<evidence type="ECO:0000313" key="2">
    <source>
        <dbReference type="EMBL" id="GGD26373.1"/>
    </source>
</evidence>
<organism evidence="2 3">
    <name type="scientific">Sinisalibacter lacisalsi</name>
    <dbReference type="NCBI Taxonomy" id="1526570"/>
    <lineage>
        <taxon>Bacteria</taxon>
        <taxon>Pseudomonadati</taxon>
        <taxon>Pseudomonadota</taxon>
        <taxon>Alphaproteobacteria</taxon>
        <taxon>Rhodobacterales</taxon>
        <taxon>Roseobacteraceae</taxon>
        <taxon>Sinisalibacter</taxon>
    </lineage>
</organism>
<comment type="caution">
    <text evidence="2">The sequence shown here is derived from an EMBL/GenBank/DDBJ whole genome shotgun (WGS) entry which is preliminary data.</text>
</comment>
<evidence type="ECO:0000256" key="1">
    <source>
        <dbReference type="SAM" id="SignalP"/>
    </source>
</evidence>
<feature type="signal peptide" evidence="1">
    <location>
        <begin position="1"/>
        <end position="20"/>
    </location>
</feature>
<protein>
    <submittedName>
        <fullName evidence="2">Uncharacterized protein</fullName>
    </submittedName>
</protein>
<name>A0ABQ1QI99_9RHOB</name>
<dbReference type="RefSeq" id="WP_188526348.1">
    <property type="nucleotide sequence ID" value="NZ_BMGI01000001.1"/>
</dbReference>
<gene>
    <name evidence="2" type="ORF">GCM10011358_08480</name>
</gene>
<dbReference type="EMBL" id="BMGI01000001">
    <property type="protein sequence ID" value="GGD26373.1"/>
    <property type="molecule type" value="Genomic_DNA"/>
</dbReference>
<evidence type="ECO:0000313" key="3">
    <source>
        <dbReference type="Proteomes" id="UP000617355"/>
    </source>
</evidence>
<sequence>MFRATSFALLMLSVANPALADEVTDTLSSALQAYEDGDIKYAIEELDYAKQLLQAMSAQELTSFLPEPPDGWTREIGESDMNVGLSFLGGGAAAEATYSDGTETFTISIMADNPMVAMFGGMISNAAIMGLKTHRVGREKFLFDDGDLTGLIDGRIIVQASGADPEVMIAILEEIDFNGLKEFGR</sequence>
<feature type="chain" id="PRO_5046651900" evidence="1">
    <location>
        <begin position="21"/>
        <end position="185"/>
    </location>
</feature>
<dbReference type="Proteomes" id="UP000617355">
    <property type="component" value="Unassembled WGS sequence"/>
</dbReference>
<proteinExistence type="predicted"/>
<keyword evidence="1" id="KW-0732">Signal</keyword>